<keyword evidence="3 6" id="KW-0812">Transmembrane</keyword>
<feature type="transmembrane region" description="Helical" evidence="6">
    <location>
        <begin position="21"/>
        <end position="38"/>
    </location>
</feature>
<comment type="similarity">
    <text evidence="6">Belongs to the ABC-4 integral membrane protein family.</text>
</comment>
<feature type="transmembrane region" description="Helical" evidence="6">
    <location>
        <begin position="637"/>
        <end position="660"/>
    </location>
</feature>
<gene>
    <name evidence="8" type="ORF">H9738_08435</name>
</gene>
<sequence>MKKRLYPRLAWQGIRKNGKIYFPYLAACIFVVMVYYLIGFLSSDPVIREMEGGAQMQIILSLGTGVMGIFSVIFLFYTNSFLMKRRKKELGLYHVLGMDRKNIAVVLIWENLMTAGISLGGGILGGILFSKLGQLAMIYLLGGKADFSFSINSDILIRTLKTYGVIFLLLLAYRILQIFRTRPLDLLKSESLGERPPRANWLSAILGAVLLGAAYGMAVTVKEPVTIIWLFFVAVLMVIGATYLLFMAGSVTLCKVLKKNKKYYYKTNHFVSLSSMMFRMKRNGAGLASICILSTMVLVMVSGTVSLFLGTEDSLRSRYPRNLVVNTPSLEDGVVSQVNQIVEGALEKYGVREENVLHYRQLVMSGMAEGNRMILDYANSGEFSYTEYENVRQIMVVPVEDYNRIMGTDETLDRQEVLVCNTKTDWQENYQELILEGMGTWKIKDQVEFVDNGVDAMQIIPTTYLFVSDVSVMEEMYQSYPKAGEEFEFWNYYGTDLDCSDETQSLIAQEISAGLQSLGEQEPAFSGTTVECVGVERMDFYSTYAGLFFLGILLGIVFLLGMVLIMYYKQVSEGYEDQSRFEILQKVGMTEREIRKSVNSQVLTVFFMPLIWAGIHTAFAFPMIYRLLQLFSLHNMWLLIGITGGCFLGFGLVYVLMYLLTSKSYYKIVRGGNFSSRRQRG</sequence>
<reference evidence="8" key="2">
    <citation type="submission" date="2021-04" db="EMBL/GenBank/DDBJ databases">
        <authorList>
            <person name="Gilroy R."/>
        </authorList>
    </citation>
    <scope>NUCLEOTIDE SEQUENCE</scope>
    <source>
        <strain evidence="8">ChiHjej12B11-1927</strain>
    </source>
</reference>
<feature type="transmembrane region" description="Helical" evidence="6">
    <location>
        <begin position="285"/>
        <end position="309"/>
    </location>
</feature>
<evidence type="ECO:0000256" key="2">
    <source>
        <dbReference type="ARBA" id="ARBA00022475"/>
    </source>
</evidence>
<evidence type="ECO:0000256" key="1">
    <source>
        <dbReference type="ARBA" id="ARBA00004651"/>
    </source>
</evidence>
<protein>
    <submittedName>
        <fullName evidence="8">FtsX-like permease family protein</fullName>
    </submittedName>
</protein>
<dbReference type="InterPro" id="IPR027022">
    <property type="entry name" value="ABC_permease_BceB-typ"/>
</dbReference>
<evidence type="ECO:0000256" key="3">
    <source>
        <dbReference type="ARBA" id="ARBA00022692"/>
    </source>
</evidence>
<accession>A0A9D2AMQ2</accession>
<feature type="transmembrane region" description="Helical" evidence="6">
    <location>
        <begin position="602"/>
        <end position="625"/>
    </location>
</feature>
<comment type="subcellular location">
    <subcellularLocation>
        <location evidence="1 6">Cell membrane</location>
        <topology evidence="1 6">Multi-pass membrane protein</topology>
    </subcellularLocation>
</comment>
<keyword evidence="6" id="KW-0813">Transport</keyword>
<proteinExistence type="inferred from homology"/>
<reference evidence="8" key="1">
    <citation type="journal article" date="2021" name="PeerJ">
        <title>Extensive microbial diversity within the chicken gut microbiome revealed by metagenomics and culture.</title>
        <authorList>
            <person name="Gilroy R."/>
            <person name="Ravi A."/>
            <person name="Getino M."/>
            <person name="Pursley I."/>
            <person name="Horton D.L."/>
            <person name="Alikhan N.F."/>
            <person name="Baker D."/>
            <person name="Gharbi K."/>
            <person name="Hall N."/>
            <person name="Watson M."/>
            <person name="Adriaenssens E.M."/>
            <person name="Foster-Nyarko E."/>
            <person name="Jarju S."/>
            <person name="Secka A."/>
            <person name="Antonio M."/>
            <person name="Oren A."/>
            <person name="Chaudhuri R.R."/>
            <person name="La Ragione R."/>
            <person name="Hildebrand F."/>
            <person name="Pallen M.J."/>
        </authorList>
    </citation>
    <scope>NUCLEOTIDE SEQUENCE</scope>
    <source>
        <strain evidence="8">ChiHjej12B11-1927</strain>
    </source>
</reference>
<dbReference type="PANTHER" id="PTHR46795:SF3">
    <property type="entry name" value="ABC TRANSPORTER PERMEASE"/>
    <property type="match status" value="1"/>
</dbReference>
<evidence type="ECO:0000256" key="5">
    <source>
        <dbReference type="ARBA" id="ARBA00023136"/>
    </source>
</evidence>
<feature type="transmembrane region" description="Helical" evidence="6">
    <location>
        <begin position="227"/>
        <end position="254"/>
    </location>
</feature>
<dbReference type="Pfam" id="PF02687">
    <property type="entry name" value="FtsX"/>
    <property type="match status" value="2"/>
</dbReference>
<keyword evidence="2 6" id="KW-1003">Cell membrane</keyword>
<dbReference type="EMBL" id="DXFG01000168">
    <property type="protein sequence ID" value="HIX37879.1"/>
    <property type="molecule type" value="Genomic_DNA"/>
</dbReference>
<dbReference type="PANTHER" id="PTHR46795">
    <property type="entry name" value="ABC TRANSPORTER PERMEASE-RELATED-RELATED"/>
    <property type="match status" value="1"/>
</dbReference>
<comment type="caution">
    <text evidence="8">The sequence shown here is derived from an EMBL/GenBank/DDBJ whole genome shotgun (WGS) entry which is preliminary data.</text>
</comment>
<keyword evidence="4 6" id="KW-1133">Transmembrane helix</keyword>
<dbReference type="GO" id="GO:0005886">
    <property type="term" value="C:plasma membrane"/>
    <property type="evidence" value="ECO:0007669"/>
    <property type="project" value="UniProtKB-SubCell"/>
</dbReference>
<evidence type="ECO:0000313" key="9">
    <source>
        <dbReference type="Proteomes" id="UP000824230"/>
    </source>
</evidence>
<name>A0A9D2AMQ2_9FIRM</name>
<feature type="domain" description="ABC3 transporter permease C-terminal" evidence="7">
    <location>
        <begin position="553"/>
        <end position="667"/>
    </location>
</feature>
<evidence type="ECO:0000256" key="4">
    <source>
        <dbReference type="ARBA" id="ARBA00022989"/>
    </source>
</evidence>
<feature type="transmembrane region" description="Helical" evidence="6">
    <location>
        <begin position="544"/>
        <end position="568"/>
    </location>
</feature>
<organism evidence="8 9">
    <name type="scientific">Candidatus Blautia pullistercoris</name>
    <dbReference type="NCBI Taxonomy" id="2838499"/>
    <lineage>
        <taxon>Bacteria</taxon>
        <taxon>Bacillati</taxon>
        <taxon>Bacillota</taxon>
        <taxon>Clostridia</taxon>
        <taxon>Lachnospirales</taxon>
        <taxon>Lachnospiraceae</taxon>
        <taxon>Blautia</taxon>
    </lineage>
</organism>
<feature type="transmembrane region" description="Helical" evidence="6">
    <location>
        <begin position="162"/>
        <end position="179"/>
    </location>
</feature>
<dbReference type="GO" id="GO:0055085">
    <property type="term" value="P:transmembrane transport"/>
    <property type="evidence" value="ECO:0007669"/>
    <property type="project" value="UniProtKB-UniRule"/>
</dbReference>
<dbReference type="AlphaFoldDB" id="A0A9D2AMQ2"/>
<evidence type="ECO:0000256" key="6">
    <source>
        <dbReference type="PIRNR" id="PIRNR018968"/>
    </source>
</evidence>
<keyword evidence="5 6" id="KW-0472">Membrane</keyword>
<dbReference type="InterPro" id="IPR003838">
    <property type="entry name" value="ABC3_permease_C"/>
</dbReference>
<feature type="domain" description="ABC3 transporter permease C-terminal" evidence="7">
    <location>
        <begin position="66"/>
        <end position="181"/>
    </location>
</feature>
<dbReference type="InterPro" id="IPR052536">
    <property type="entry name" value="ABC-4_Integral_Memb_Prot"/>
</dbReference>
<dbReference type="PIRSF" id="PIRSF018968">
    <property type="entry name" value="ABC_permease_BceB"/>
    <property type="match status" value="1"/>
</dbReference>
<evidence type="ECO:0000313" key="8">
    <source>
        <dbReference type="EMBL" id="HIX37879.1"/>
    </source>
</evidence>
<feature type="transmembrane region" description="Helical" evidence="6">
    <location>
        <begin position="200"/>
        <end position="221"/>
    </location>
</feature>
<feature type="transmembrane region" description="Helical" evidence="6">
    <location>
        <begin position="103"/>
        <end position="129"/>
    </location>
</feature>
<dbReference type="Proteomes" id="UP000824230">
    <property type="component" value="Unassembled WGS sequence"/>
</dbReference>
<feature type="transmembrane region" description="Helical" evidence="6">
    <location>
        <begin position="58"/>
        <end position="82"/>
    </location>
</feature>
<evidence type="ECO:0000259" key="7">
    <source>
        <dbReference type="Pfam" id="PF02687"/>
    </source>
</evidence>